<evidence type="ECO:0000256" key="6">
    <source>
        <dbReference type="ARBA" id="ARBA00022955"/>
    </source>
</evidence>
<keyword evidence="6 17" id="KW-0752">Steroid biosynthesis</keyword>
<evidence type="ECO:0000256" key="7">
    <source>
        <dbReference type="ARBA" id="ARBA00022989"/>
    </source>
</evidence>
<evidence type="ECO:0000256" key="18">
    <source>
        <dbReference type="SAM" id="MobiDB-lite"/>
    </source>
</evidence>
<evidence type="ECO:0000256" key="15">
    <source>
        <dbReference type="ARBA" id="ARBA00038892"/>
    </source>
</evidence>
<feature type="transmembrane region" description="Helical" evidence="17">
    <location>
        <begin position="371"/>
        <end position="395"/>
    </location>
</feature>
<keyword evidence="11 17" id="KW-0472">Membrane</keyword>
<feature type="transmembrane region" description="Helical" evidence="17">
    <location>
        <begin position="216"/>
        <end position="237"/>
    </location>
</feature>
<accession>A0ABR3P6Z8</accession>
<dbReference type="InterPro" id="IPR001171">
    <property type="entry name" value="ERG24_DHCR-like"/>
</dbReference>
<feature type="transmembrane region" description="Helical" evidence="17">
    <location>
        <begin position="116"/>
        <end position="137"/>
    </location>
</feature>
<dbReference type="GeneID" id="95979438"/>
<keyword evidence="20" id="KW-1185">Reference proteome</keyword>
<dbReference type="Gene3D" id="1.20.120.1630">
    <property type="match status" value="1"/>
</dbReference>
<keyword evidence="12 17" id="KW-1207">Sterol metabolism</keyword>
<organism evidence="19 20">
    <name type="scientific">Neodothiora populina</name>
    <dbReference type="NCBI Taxonomy" id="2781224"/>
    <lineage>
        <taxon>Eukaryota</taxon>
        <taxon>Fungi</taxon>
        <taxon>Dikarya</taxon>
        <taxon>Ascomycota</taxon>
        <taxon>Pezizomycotina</taxon>
        <taxon>Dothideomycetes</taxon>
        <taxon>Dothideomycetidae</taxon>
        <taxon>Dothideales</taxon>
        <taxon>Dothioraceae</taxon>
        <taxon>Neodothiora</taxon>
    </lineage>
</organism>
<evidence type="ECO:0000256" key="4">
    <source>
        <dbReference type="ARBA" id="ARBA00022692"/>
    </source>
</evidence>
<sequence length="550" mass="63167">MTVTRSQTGKTPKKPDLPEGLVETPSRRRSTRRRTNRTESPTPSMARDALVASSGAEVDSKSRTNGSANGHAVNGNGHANGHANGKVNGKSSKPRIIDGWLEGSDPRVDADPHYDFGGTPGVICMMIGFPALMWYMWVGAHYYDGHFPTRASSDESYLEFAKHLVRLAYTGAFPHRRAWAIYWVFGIAQSVFYYYLPGVYAKGKPLPHLKNKQLSYYCSGMWSFYVTIVSAIALHVTGTFKLYTLIDEFGPLMSVAILSGYIVSVVAYFSAFARDATHRMTGHPVYDFFMGAELNPRMFGWIDMKMFFEVRLPWFILFLVTLGGVARQYETYGYVTPEMSFLLMAHFLYANACCKGEELIPVCWDVFYEKWGFMLIFWNMAGVPLSYCHCSIYLANHDPSEYSHSKLTIFLFFSTYLFMYWVWDTGNSQAKYFRAEERGYTIQRKAFPQLPWKSIKNPEKITSDQGDSILCDGWYKMARKVHYTCDMYFALTWGLITGFNSPFPWFYPAFFAVMILHRAIRDVERCRVKYGDAWEEYERRVPAMFIPYVI</sequence>
<comment type="similarity">
    <text evidence="2 17">Belongs to the ERG4/ERG24 family.</text>
</comment>
<evidence type="ECO:0000313" key="19">
    <source>
        <dbReference type="EMBL" id="KAL1301495.1"/>
    </source>
</evidence>
<comment type="caution">
    <text evidence="19">The sequence shown here is derived from an EMBL/GenBank/DDBJ whole genome shotgun (WGS) entry which is preliminary data.</text>
</comment>
<evidence type="ECO:0000256" key="8">
    <source>
        <dbReference type="ARBA" id="ARBA00023002"/>
    </source>
</evidence>
<dbReference type="EMBL" id="JBFMKM010000013">
    <property type="protein sequence ID" value="KAL1301495.1"/>
    <property type="molecule type" value="Genomic_DNA"/>
</dbReference>
<comment type="subcellular location">
    <subcellularLocation>
        <location evidence="1">Membrane</location>
        <topology evidence="1">Multi-pass membrane protein</topology>
    </subcellularLocation>
</comment>
<evidence type="ECO:0000256" key="11">
    <source>
        <dbReference type="ARBA" id="ARBA00023136"/>
    </source>
</evidence>
<keyword evidence="10 17" id="KW-0443">Lipid metabolism</keyword>
<keyword evidence="13 17" id="KW-0753">Steroid metabolism</keyword>
<dbReference type="Pfam" id="PF01222">
    <property type="entry name" value="ERG4_ERG24"/>
    <property type="match status" value="1"/>
</dbReference>
<evidence type="ECO:0000256" key="14">
    <source>
        <dbReference type="ARBA" id="ARBA00029435"/>
    </source>
</evidence>
<gene>
    <name evidence="19" type="ORF">AAFC00_005739</name>
</gene>
<comment type="pathway">
    <text evidence="14 17">Steroid metabolism; ergosterol biosynthesis.</text>
</comment>
<keyword evidence="7 17" id="KW-1133">Transmembrane helix</keyword>
<keyword evidence="3 17" id="KW-0444">Lipid biosynthesis</keyword>
<name>A0ABR3P6Z8_9PEZI</name>
<keyword evidence="5" id="KW-0521">NADP</keyword>
<evidence type="ECO:0000256" key="10">
    <source>
        <dbReference type="ARBA" id="ARBA00023098"/>
    </source>
</evidence>
<evidence type="ECO:0000256" key="5">
    <source>
        <dbReference type="ARBA" id="ARBA00022857"/>
    </source>
</evidence>
<proteinExistence type="inferred from homology"/>
<feature type="transmembrane region" description="Helical" evidence="17">
    <location>
        <begin position="312"/>
        <end position="329"/>
    </location>
</feature>
<feature type="compositionally biased region" description="Low complexity" evidence="18">
    <location>
        <begin position="65"/>
        <end position="90"/>
    </location>
</feature>
<feature type="transmembrane region" description="Helical" evidence="17">
    <location>
        <begin position="179"/>
        <end position="196"/>
    </location>
</feature>
<comment type="catalytic activity">
    <reaction evidence="16">
        <text>ergosterol + NADP(+) = ergosta-5,7,22,24(28)-tetraen-3beta-ol + NADPH + H(+)</text>
        <dbReference type="Rhea" id="RHEA:18501"/>
        <dbReference type="ChEBI" id="CHEBI:15378"/>
        <dbReference type="ChEBI" id="CHEBI:16933"/>
        <dbReference type="ChEBI" id="CHEBI:18249"/>
        <dbReference type="ChEBI" id="CHEBI:57783"/>
        <dbReference type="ChEBI" id="CHEBI:58349"/>
        <dbReference type="EC" id="1.3.1.71"/>
    </reaction>
    <physiologicalReaction direction="right-to-left" evidence="16">
        <dbReference type="Rhea" id="RHEA:18503"/>
    </physiologicalReaction>
</comment>
<evidence type="ECO:0000256" key="1">
    <source>
        <dbReference type="ARBA" id="ARBA00004141"/>
    </source>
</evidence>
<evidence type="ECO:0000313" key="20">
    <source>
        <dbReference type="Proteomes" id="UP001562354"/>
    </source>
</evidence>
<evidence type="ECO:0000256" key="13">
    <source>
        <dbReference type="ARBA" id="ARBA00023221"/>
    </source>
</evidence>
<evidence type="ECO:0000256" key="12">
    <source>
        <dbReference type="ARBA" id="ARBA00023166"/>
    </source>
</evidence>
<keyword evidence="9 17" id="KW-0756">Sterol biosynthesis</keyword>
<evidence type="ECO:0000256" key="17">
    <source>
        <dbReference type="RuleBase" id="RU369120"/>
    </source>
</evidence>
<feature type="compositionally biased region" description="Polar residues" evidence="18">
    <location>
        <begin position="1"/>
        <end position="10"/>
    </location>
</feature>
<dbReference type="EC" id="1.3.1.71" evidence="15 17"/>
<dbReference type="PROSITE" id="PS01017">
    <property type="entry name" value="STEROL_REDUCT_1"/>
    <property type="match status" value="1"/>
</dbReference>
<keyword evidence="8 17" id="KW-0560">Oxidoreductase</keyword>
<evidence type="ECO:0000256" key="16">
    <source>
        <dbReference type="ARBA" id="ARBA00048918"/>
    </source>
</evidence>
<protein>
    <recommendedName>
        <fullName evidence="15 17">Delta(24(24(1)))-sterol reductase</fullName>
        <ecNumber evidence="15 17">1.3.1.71</ecNumber>
    </recommendedName>
    <alternativeName>
        <fullName evidence="17">C-24(28) sterol reductase</fullName>
    </alternativeName>
    <alternativeName>
        <fullName evidence="17">Sterol Delta(24(28))-reductase</fullName>
    </alternativeName>
</protein>
<evidence type="ECO:0000256" key="2">
    <source>
        <dbReference type="ARBA" id="ARBA00005402"/>
    </source>
</evidence>
<dbReference type="PROSITE" id="PS01018">
    <property type="entry name" value="STEROL_REDUCT_2"/>
    <property type="match status" value="1"/>
</dbReference>
<keyword evidence="4 17" id="KW-0812">Transmembrane</keyword>
<evidence type="ECO:0000256" key="3">
    <source>
        <dbReference type="ARBA" id="ARBA00022516"/>
    </source>
</evidence>
<dbReference type="PANTHER" id="PTHR21257">
    <property type="entry name" value="DELTA(14)-STEROL REDUCTASE"/>
    <property type="match status" value="1"/>
</dbReference>
<feature type="transmembrane region" description="Helical" evidence="17">
    <location>
        <begin position="407"/>
        <end position="423"/>
    </location>
</feature>
<evidence type="ECO:0000256" key="9">
    <source>
        <dbReference type="ARBA" id="ARBA00023011"/>
    </source>
</evidence>
<dbReference type="InterPro" id="IPR018083">
    <property type="entry name" value="Sterol_reductase_CS"/>
</dbReference>
<reference evidence="19 20" key="1">
    <citation type="submission" date="2024-07" db="EMBL/GenBank/DDBJ databases">
        <title>Draft sequence of the Neodothiora populina.</title>
        <authorList>
            <person name="Drown D.D."/>
            <person name="Schuette U.S."/>
            <person name="Buechlein A.B."/>
            <person name="Rusch D.R."/>
            <person name="Winton L.W."/>
            <person name="Adams G.A."/>
        </authorList>
    </citation>
    <scope>NUCLEOTIDE SEQUENCE [LARGE SCALE GENOMIC DNA]</scope>
    <source>
        <strain evidence="19 20">CPC 39397</strain>
    </source>
</reference>
<dbReference type="PANTHER" id="PTHR21257:SF31">
    <property type="entry name" value="DELTA(24(24(1)))-STEROL REDUCTASE ERG4"/>
    <property type="match status" value="1"/>
</dbReference>
<dbReference type="Proteomes" id="UP001562354">
    <property type="component" value="Unassembled WGS sequence"/>
</dbReference>
<feature type="region of interest" description="Disordered" evidence="18">
    <location>
        <begin position="1"/>
        <end position="96"/>
    </location>
</feature>
<feature type="transmembrane region" description="Helical" evidence="17">
    <location>
        <begin position="249"/>
        <end position="271"/>
    </location>
</feature>
<dbReference type="RefSeq" id="XP_069197771.1">
    <property type="nucleotide sequence ID" value="XM_069345569.1"/>
</dbReference>